<feature type="compositionally biased region" description="Polar residues" evidence="1">
    <location>
        <begin position="34"/>
        <end position="47"/>
    </location>
</feature>
<feature type="compositionally biased region" description="Low complexity" evidence="1">
    <location>
        <begin position="97"/>
        <end position="115"/>
    </location>
</feature>
<feature type="compositionally biased region" description="Polar residues" evidence="1">
    <location>
        <begin position="180"/>
        <end position="190"/>
    </location>
</feature>
<evidence type="ECO:0000313" key="2">
    <source>
        <dbReference type="EMBL" id="KAK9413347.1"/>
    </source>
</evidence>
<name>A0ABR2UFE2_9PEZI</name>
<feature type="compositionally biased region" description="Basic and acidic residues" evidence="1">
    <location>
        <begin position="155"/>
        <end position="165"/>
    </location>
</feature>
<comment type="caution">
    <text evidence="2">The sequence shown here is derived from an EMBL/GenBank/DDBJ whole genome shotgun (WGS) entry which is preliminary data.</text>
</comment>
<protein>
    <submittedName>
        <fullName evidence="2">Uncharacterized protein</fullName>
    </submittedName>
</protein>
<organism evidence="2 3">
    <name type="scientific">Seiridium unicorne</name>
    <dbReference type="NCBI Taxonomy" id="138068"/>
    <lineage>
        <taxon>Eukaryota</taxon>
        <taxon>Fungi</taxon>
        <taxon>Dikarya</taxon>
        <taxon>Ascomycota</taxon>
        <taxon>Pezizomycotina</taxon>
        <taxon>Sordariomycetes</taxon>
        <taxon>Xylariomycetidae</taxon>
        <taxon>Amphisphaeriales</taxon>
        <taxon>Sporocadaceae</taxon>
        <taxon>Seiridium</taxon>
    </lineage>
</organism>
<feature type="compositionally biased region" description="Polar residues" evidence="1">
    <location>
        <begin position="123"/>
        <end position="138"/>
    </location>
</feature>
<feature type="compositionally biased region" description="Basic and acidic residues" evidence="1">
    <location>
        <begin position="1"/>
        <end position="18"/>
    </location>
</feature>
<feature type="compositionally biased region" description="Low complexity" evidence="1">
    <location>
        <begin position="65"/>
        <end position="76"/>
    </location>
</feature>
<proteinExistence type="predicted"/>
<dbReference type="EMBL" id="JARVKF010000440">
    <property type="protein sequence ID" value="KAK9413347.1"/>
    <property type="molecule type" value="Genomic_DNA"/>
</dbReference>
<dbReference type="Proteomes" id="UP001408356">
    <property type="component" value="Unassembled WGS sequence"/>
</dbReference>
<feature type="region of interest" description="Disordered" evidence="1">
    <location>
        <begin position="1"/>
        <end position="243"/>
    </location>
</feature>
<sequence>MSRRTRDRDSSERQEQRPRRPPSSSSSSYSTSQGTYTDRSSISGPSTRSHRSSRASNSLRHFDISSSSASSASSSSGRSHTGSYPSIEDPRFFGIPSSSYGGSSRSSAGSYLSSSDDFEPWTIPSTAPSSHGSRSDSTIAPIPGRELVHYLPRSSSDRDSDRDSDTTISSYAPGQLVRYHQSSSVGSDTGESLPYHSRRAVVRYQPSRTEESSSSSQAPSESDYTGSSSSTAGYWQEPAHVPAHGTYPQHTIIVERQLRQDGIARPSVHVATDWVPLREPRLVPRTTVNVGVEDRNGYYRGAVDAATRWERPGSRRYFDGR</sequence>
<keyword evidence="3" id="KW-1185">Reference proteome</keyword>
<reference evidence="2 3" key="1">
    <citation type="journal article" date="2024" name="J. Plant Pathol.">
        <title>Sequence and assembly of the genome of Seiridium unicorne, isolate CBS 538.82, causal agent of cypress canker disease.</title>
        <authorList>
            <person name="Scali E."/>
            <person name="Rocca G.D."/>
            <person name="Danti R."/>
            <person name="Garbelotto M."/>
            <person name="Barberini S."/>
            <person name="Baroncelli R."/>
            <person name="Emiliani G."/>
        </authorList>
    </citation>
    <scope>NUCLEOTIDE SEQUENCE [LARGE SCALE GENOMIC DNA]</scope>
    <source>
        <strain evidence="2 3">BM-138-508</strain>
    </source>
</reference>
<evidence type="ECO:0000256" key="1">
    <source>
        <dbReference type="SAM" id="MobiDB-lite"/>
    </source>
</evidence>
<evidence type="ECO:0000313" key="3">
    <source>
        <dbReference type="Proteomes" id="UP001408356"/>
    </source>
</evidence>
<gene>
    <name evidence="2" type="ORF">SUNI508_02546</name>
</gene>
<accession>A0ABR2UFE2</accession>
<feature type="compositionally biased region" description="Low complexity" evidence="1">
    <location>
        <begin position="212"/>
        <end position="230"/>
    </location>
</feature>
<feature type="compositionally biased region" description="Low complexity" evidence="1">
    <location>
        <begin position="22"/>
        <end position="33"/>
    </location>
</feature>